<feature type="non-terminal residue" evidence="2">
    <location>
        <position position="20"/>
    </location>
</feature>
<organism evidence="2 4">
    <name type="scientific">Didymodactylos carnosus</name>
    <dbReference type="NCBI Taxonomy" id="1234261"/>
    <lineage>
        <taxon>Eukaryota</taxon>
        <taxon>Metazoa</taxon>
        <taxon>Spiralia</taxon>
        <taxon>Gnathifera</taxon>
        <taxon>Rotifera</taxon>
        <taxon>Eurotatoria</taxon>
        <taxon>Bdelloidea</taxon>
        <taxon>Philodinida</taxon>
        <taxon>Philodinidae</taxon>
        <taxon>Didymodactylos</taxon>
    </lineage>
</organism>
<name>A0A8S2GBJ1_9BILA</name>
<dbReference type="EMBL" id="CAJOBA010095966">
    <property type="protein sequence ID" value="CAF4503245.1"/>
    <property type="molecule type" value="Genomic_DNA"/>
</dbReference>
<dbReference type="EMBL" id="CAJNOK010067052">
    <property type="protein sequence ID" value="CAF1653348.1"/>
    <property type="molecule type" value="Genomic_DNA"/>
</dbReference>
<evidence type="ECO:0000313" key="4">
    <source>
        <dbReference type="Proteomes" id="UP000677228"/>
    </source>
</evidence>
<evidence type="ECO:0000313" key="2">
    <source>
        <dbReference type="EMBL" id="CAF1653348.1"/>
    </source>
</evidence>
<comment type="caution">
    <text evidence="2">The sequence shown here is derived from an EMBL/GenBank/DDBJ whole genome shotgun (WGS) entry which is preliminary data.</text>
</comment>
<gene>
    <name evidence="2" type="ORF">OVA965_LOCUS44945</name>
    <name evidence="3" type="ORF">TMI583_LOCUS48046</name>
</gene>
<reference evidence="2" key="1">
    <citation type="submission" date="2021-02" db="EMBL/GenBank/DDBJ databases">
        <authorList>
            <person name="Nowell W R."/>
        </authorList>
    </citation>
    <scope>NUCLEOTIDE SEQUENCE</scope>
</reference>
<evidence type="ECO:0000256" key="1">
    <source>
        <dbReference type="SAM" id="MobiDB-lite"/>
    </source>
</evidence>
<protein>
    <submittedName>
        <fullName evidence="2">Uncharacterized protein</fullName>
    </submittedName>
</protein>
<feature type="region of interest" description="Disordered" evidence="1">
    <location>
        <begin position="1"/>
        <end position="20"/>
    </location>
</feature>
<sequence length="20" mass="2022">MSVTTRSGVLPSQIAEGTTS</sequence>
<dbReference type="Proteomes" id="UP000677228">
    <property type="component" value="Unassembled WGS sequence"/>
</dbReference>
<proteinExistence type="predicted"/>
<dbReference type="AlphaFoldDB" id="A0A8S2GBJ1"/>
<dbReference type="Proteomes" id="UP000682733">
    <property type="component" value="Unassembled WGS sequence"/>
</dbReference>
<evidence type="ECO:0000313" key="3">
    <source>
        <dbReference type="EMBL" id="CAF4503245.1"/>
    </source>
</evidence>
<accession>A0A8S2GBJ1</accession>